<keyword evidence="11 19" id="KW-1133">Transmembrane helix</keyword>
<dbReference type="EC" id="2.7.11.1" evidence="2"/>
<dbReference type="FunFam" id="3.30.200.20:FF:000195">
    <property type="entry name" value="G-type lectin S-receptor-like serine/threonine-protein kinase"/>
    <property type="match status" value="1"/>
</dbReference>
<evidence type="ECO:0000256" key="9">
    <source>
        <dbReference type="ARBA" id="ARBA00022777"/>
    </source>
</evidence>
<dbReference type="InterPro" id="IPR000858">
    <property type="entry name" value="S_locus_glycoprot_dom"/>
</dbReference>
<feature type="compositionally biased region" description="Polar residues" evidence="18">
    <location>
        <begin position="1254"/>
        <end position="1277"/>
    </location>
</feature>
<dbReference type="GO" id="GO:0004674">
    <property type="term" value="F:protein serine/threonine kinase activity"/>
    <property type="evidence" value="ECO:0007669"/>
    <property type="project" value="UniProtKB-KW"/>
</dbReference>
<feature type="domain" description="Protein kinase" evidence="20">
    <location>
        <begin position="181"/>
        <end position="469"/>
    </location>
</feature>
<feature type="region of interest" description="Disordered" evidence="18">
    <location>
        <begin position="1235"/>
        <end position="1277"/>
    </location>
</feature>
<comment type="catalytic activity">
    <reaction evidence="17">
        <text>L-seryl-[protein] + ATP = O-phospho-L-seryl-[protein] + ADP + H(+)</text>
        <dbReference type="Rhea" id="RHEA:17989"/>
        <dbReference type="Rhea" id="RHEA-COMP:9863"/>
        <dbReference type="Rhea" id="RHEA-COMP:11604"/>
        <dbReference type="ChEBI" id="CHEBI:15378"/>
        <dbReference type="ChEBI" id="CHEBI:29999"/>
        <dbReference type="ChEBI" id="CHEBI:30616"/>
        <dbReference type="ChEBI" id="CHEBI:83421"/>
        <dbReference type="ChEBI" id="CHEBI:456216"/>
        <dbReference type="EC" id="2.7.11.1"/>
    </reaction>
</comment>
<dbReference type="CDD" id="cd01098">
    <property type="entry name" value="PAN_AP_plant"/>
    <property type="match status" value="2"/>
</dbReference>
<dbReference type="InterPro" id="IPR036426">
    <property type="entry name" value="Bulb-type_lectin_dom_sf"/>
</dbReference>
<dbReference type="PANTHER" id="PTHR27002:SF566">
    <property type="entry name" value="RECEPTOR-LIKE SERINE_THREONINE-PROTEIN KINASE"/>
    <property type="match status" value="1"/>
</dbReference>
<dbReference type="InterPro" id="IPR001245">
    <property type="entry name" value="Ser-Thr/Tyr_kinase_cat_dom"/>
</dbReference>
<dbReference type="FunFam" id="1.10.510.10:FF:000060">
    <property type="entry name" value="G-type lectin S-receptor-like serine/threonine-protein kinase"/>
    <property type="match status" value="1"/>
</dbReference>
<evidence type="ECO:0000313" key="24">
    <source>
        <dbReference type="Proteomes" id="UP001417504"/>
    </source>
</evidence>
<keyword evidence="6 19" id="KW-0812">Transmembrane</keyword>
<evidence type="ECO:0000256" key="18">
    <source>
        <dbReference type="SAM" id="MobiDB-lite"/>
    </source>
</evidence>
<feature type="domain" description="Apple" evidence="22">
    <location>
        <begin position="882"/>
        <end position="967"/>
    </location>
</feature>
<dbReference type="Pfam" id="PF00954">
    <property type="entry name" value="S_locus_glycop"/>
    <property type="match status" value="1"/>
</dbReference>
<proteinExistence type="predicted"/>
<dbReference type="SUPFAM" id="SSF56112">
    <property type="entry name" value="Protein kinase-like (PK-like)"/>
    <property type="match status" value="2"/>
</dbReference>
<dbReference type="EMBL" id="JBBNAE010000001">
    <property type="protein sequence ID" value="KAK9155985.1"/>
    <property type="molecule type" value="Genomic_DNA"/>
</dbReference>
<dbReference type="CDD" id="cd14066">
    <property type="entry name" value="STKc_IRAK"/>
    <property type="match status" value="1"/>
</dbReference>
<keyword evidence="15" id="KW-0325">Glycoprotein</keyword>
<evidence type="ECO:0000256" key="8">
    <source>
        <dbReference type="ARBA" id="ARBA00022741"/>
    </source>
</evidence>
<evidence type="ECO:0000259" key="21">
    <source>
        <dbReference type="PROSITE" id="PS50927"/>
    </source>
</evidence>
<dbReference type="AlphaFoldDB" id="A0AAP0KRG1"/>
<evidence type="ECO:0000256" key="14">
    <source>
        <dbReference type="ARBA" id="ARBA00023170"/>
    </source>
</evidence>
<dbReference type="FunFam" id="3.30.200.20:FF:000330">
    <property type="entry name" value="G-type lectin S-receptor-like serine/threonine-protein kinase At4g03230"/>
    <property type="match status" value="1"/>
</dbReference>
<comment type="caution">
    <text evidence="23">The sequence shown here is derived from an EMBL/GenBank/DDBJ whole genome shotgun (WGS) entry which is preliminary data.</text>
</comment>
<dbReference type="CDD" id="cd00028">
    <property type="entry name" value="B_lectin"/>
    <property type="match status" value="1"/>
</dbReference>
<keyword evidence="13" id="KW-1015">Disulfide bond</keyword>
<dbReference type="Gene3D" id="1.10.510.10">
    <property type="entry name" value="Transferase(Phosphotransferase) domain 1"/>
    <property type="match status" value="2"/>
</dbReference>
<gene>
    <name evidence="23" type="ORF">Sjap_003465</name>
</gene>
<dbReference type="PROSITE" id="PS50948">
    <property type="entry name" value="PAN"/>
    <property type="match status" value="2"/>
</dbReference>
<evidence type="ECO:0000256" key="1">
    <source>
        <dbReference type="ARBA" id="ARBA00004251"/>
    </source>
</evidence>
<dbReference type="PANTHER" id="PTHR27002">
    <property type="entry name" value="RECEPTOR-LIKE SERINE/THREONINE-PROTEIN KINASE SD1-8"/>
    <property type="match status" value="1"/>
</dbReference>
<dbReference type="GO" id="GO:0005886">
    <property type="term" value="C:plasma membrane"/>
    <property type="evidence" value="ECO:0007669"/>
    <property type="project" value="UniProtKB-SubCell"/>
</dbReference>
<evidence type="ECO:0000256" key="13">
    <source>
        <dbReference type="ARBA" id="ARBA00023157"/>
    </source>
</evidence>
<organism evidence="23 24">
    <name type="scientific">Stephania japonica</name>
    <dbReference type="NCBI Taxonomy" id="461633"/>
    <lineage>
        <taxon>Eukaryota</taxon>
        <taxon>Viridiplantae</taxon>
        <taxon>Streptophyta</taxon>
        <taxon>Embryophyta</taxon>
        <taxon>Tracheophyta</taxon>
        <taxon>Spermatophyta</taxon>
        <taxon>Magnoliopsida</taxon>
        <taxon>Ranunculales</taxon>
        <taxon>Menispermaceae</taxon>
        <taxon>Menispermoideae</taxon>
        <taxon>Cissampelideae</taxon>
        <taxon>Stephania</taxon>
    </lineage>
</organism>
<accession>A0AAP0KRG1</accession>
<dbReference type="InterPro" id="IPR001480">
    <property type="entry name" value="Bulb-type_lectin_dom"/>
</dbReference>
<dbReference type="SMART" id="SM00473">
    <property type="entry name" value="PAN_AP"/>
    <property type="match status" value="2"/>
</dbReference>
<keyword evidence="12 19" id="KW-0472">Membrane</keyword>
<feature type="transmembrane region" description="Helical" evidence="19">
    <location>
        <begin position="119"/>
        <end position="143"/>
    </location>
</feature>
<dbReference type="Gene3D" id="3.30.200.20">
    <property type="entry name" value="Phosphorylase Kinase, domain 1"/>
    <property type="match status" value="2"/>
</dbReference>
<dbReference type="Gene3D" id="2.90.10.10">
    <property type="entry name" value="Bulb-type lectin domain"/>
    <property type="match status" value="1"/>
</dbReference>
<dbReference type="Proteomes" id="UP001417504">
    <property type="component" value="Unassembled WGS sequence"/>
</dbReference>
<evidence type="ECO:0000256" key="4">
    <source>
        <dbReference type="ARBA" id="ARBA00022527"/>
    </source>
</evidence>
<keyword evidence="10" id="KW-0067">ATP-binding</keyword>
<evidence type="ECO:0000313" key="23">
    <source>
        <dbReference type="EMBL" id="KAK9155985.1"/>
    </source>
</evidence>
<feature type="transmembrane region" description="Helical" evidence="19">
    <location>
        <begin position="985"/>
        <end position="1008"/>
    </location>
</feature>
<name>A0AAP0KRG1_9MAGN</name>
<keyword evidence="4" id="KW-0723">Serine/threonine-protein kinase</keyword>
<evidence type="ECO:0000256" key="5">
    <source>
        <dbReference type="ARBA" id="ARBA00022679"/>
    </source>
</evidence>
<evidence type="ECO:0000256" key="17">
    <source>
        <dbReference type="ARBA" id="ARBA00048679"/>
    </source>
</evidence>
<dbReference type="GO" id="GO:0048544">
    <property type="term" value="P:recognition of pollen"/>
    <property type="evidence" value="ECO:0007669"/>
    <property type="project" value="InterPro"/>
</dbReference>
<evidence type="ECO:0000256" key="12">
    <source>
        <dbReference type="ARBA" id="ARBA00023136"/>
    </source>
</evidence>
<keyword evidence="24" id="KW-1185">Reference proteome</keyword>
<sequence>MDWSGGCRRRTGLNCSNGVGDDGFVRFSSVKVPDTTFTWVNMSMGLVECQMKCLKNCSCMAYANTDVRGSGSGCVLWFGDLIDLREFTAGGGGQDLYVRMAASELDAQQGGSKKKKNRAVAAVVSISVITGVLLVASVIWCFIARTRMMQRENINQEEESTRDLELPLLDFVTVANATNNFSYDKLIGEGGFGPVYKGILQNGQEIAVKRLSKNSGQGLREFKNEVILISKLQHRNLVRLLGCCIQRDEMMLIYEYMPNKSLDNFIFDKVRSKSLSWEKRFDIIIGIAQGLLYLHRDSRLRIIHRDLKAANILLDREMNPKISDFGLARTFGGDETQANTRRVVGTYGYMSPEYAADGLFSMKSDVFSFGVLVLEIVSGKRNKGFYLADHDFNLLGHAWNLWNEDRAMELVDEMFTNQDVSSRFVVFRCIQVGLLCVQQRPDDRPTMPTVVMMLGSESTYLPEPKHPGFYYERSFMDEGQSSSDKFSYGNKERLVQTTDRQTKIETKQRIEVERFVNLSMAGTALLVFFISAHTLLSLFLFHISSLAIATATDSLTINQALTFNQTLISSNQNFKLGFFTPTNSNNNNNDRWYLGIWFNKIPIRTYVWIANRDDPLHSSSSPALKLNNNGLLTLVNETNHVIWSSSSLNTSNRAHSPVFALLLDNGNLVIKSQTSTDDDGGDDSNGYVWQSFDYPSENLINGMKFGWNLKTGLNRNLRSWKSSDDPSNGDFVYEMDRRGFPELVFRKGSVNLYRTGPWTGIQFSGTPELKSNPVFEPSFLHTDEEVYYSFRLKGSVVSILRLDSTGSLNRITWNDRSLQWVVMLSVMKDLCNKYGLCGVHGVCNIDDTVPCKCLKGFVPTSPQNWSRVDWSDGCRRRVGLNCTNGVGDDGFQKLSFVKVPDTTFAWVNMSMGLSECQMKCLKNCSCTAFANADVRGSGSGCVLWFGDLIDLREFTAGGGQDLYVRMAASELEAQQDGFNKKKKRAVVVASVSVVTGILLVASIVWCFILSTRRRQRGEGSINQEQDSTRELELPLFDFVTVATATNNFSNNKVIGEGGFGPVYKGILPNGQEIAVKRLSENSGQGLREFKNEVILISKLQHRNLVKVLGCCIQREEMMLVYEYMPNKSLDNFIFDGLFSMKSDVFSFGVLTLEIVSGKRNKGFYLAGYDFNLLGHAWNLWNEDRALELVDEVFTVDVSSRSAVLRCIQVGLLCVQQRLDDRPTMPSVVMMLGSESANLPQPKQPGFYYERSSTDEGPSSSEKFSHGKNLSFTQLEGR</sequence>
<dbReference type="InterPro" id="IPR011009">
    <property type="entry name" value="Kinase-like_dom_sf"/>
</dbReference>
<evidence type="ECO:0000256" key="16">
    <source>
        <dbReference type="ARBA" id="ARBA00047899"/>
    </source>
</evidence>
<dbReference type="GO" id="GO:0005524">
    <property type="term" value="F:ATP binding"/>
    <property type="evidence" value="ECO:0007669"/>
    <property type="project" value="UniProtKB-KW"/>
</dbReference>
<evidence type="ECO:0000256" key="7">
    <source>
        <dbReference type="ARBA" id="ARBA00022729"/>
    </source>
</evidence>
<evidence type="ECO:0000256" key="15">
    <source>
        <dbReference type="ARBA" id="ARBA00023180"/>
    </source>
</evidence>
<dbReference type="Pfam" id="PF01453">
    <property type="entry name" value="B_lectin"/>
    <property type="match status" value="1"/>
</dbReference>
<evidence type="ECO:0000256" key="2">
    <source>
        <dbReference type="ARBA" id="ARBA00012513"/>
    </source>
</evidence>
<keyword evidence="3" id="KW-1003">Cell membrane</keyword>
<dbReference type="InterPro" id="IPR008271">
    <property type="entry name" value="Ser/Thr_kinase_AS"/>
</dbReference>
<keyword evidence="7" id="KW-0732">Signal</keyword>
<keyword evidence="5" id="KW-0808">Transferase</keyword>
<protein>
    <recommendedName>
        <fullName evidence="2">non-specific serine/threonine protein kinase</fullName>
        <ecNumber evidence="2">2.7.11.1</ecNumber>
    </recommendedName>
</protein>
<comment type="catalytic activity">
    <reaction evidence="16">
        <text>L-threonyl-[protein] + ATP = O-phospho-L-threonyl-[protein] + ADP + H(+)</text>
        <dbReference type="Rhea" id="RHEA:46608"/>
        <dbReference type="Rhea" id="RHEA-COMP:11060"/>
        <dbReference type="Rhea" id="RHEA-COMP:11605"/>
        <dbReference type="ChEBI" id="CHEBI:15378"/>
        <dbReference type="ChEBI" id="CHEBI:30013"/>
        <dbReference type="ChEBI" id="CHEBI:30616"/>
        <dbReference type="ChEBI" id="CHEBI:61977"/>
        <dbReference type="ChEBI" id="CHEBI:456216"/>
        <dbReference type="EC" id="2.7.11.1"/>
    </reaction>
</comment>
<feature type="domain" description="Bulb-type lectin" evidence="21">
    <location>
        <begin position="552"/>
        <end position="683"/>
    </location>
</feature>
<dbReference type="Pfam" id="PF07714">
    <property type="entry name" value="PK_Tyr_Ser-Thr"/>
    <property type="match status" value="2"/>
</dbReference>
<comment type="subcellular location">
    <subcellularLocation>
        <location evidence="1">Cell membrane</location>
        <topology evidence="1">Single-pass type I membrane protein</topology>
    </subcellularLocation>
</comment>
<dbReference type="SMART" id="SM00108">
    <property type="entry name" value="B_lectin"/>
    <property type="match status" value="1"/>
</dbReference>
<evidence type="ECO:0000259" key="22">
    <source>
        <dbReference type="PROSITE" id="PS50948"/>
    </source>
</evidence>
<keyword evidence="14" id="KW-0675">Receptor</keyword>
<reference evidence="23 24" key="1">
    <citation type="submission" date="2024-01" db="EMBL/GenBank/DDBJ databases">
        <title>Genome assemblies of Stephania.</title>
        <authorList>
            <person name="Yang L."/>
        </authorList>
    </citation>
    <scope>NUCLEOTIDE SEQUENCE [LARGE SCALE GENOMIC DNA]</scope>
    <source>
        <strain evidence="23">QJT</strain>
        <tissue evidence="23">Leaf</tissue>
    </source>
</reference>
<evidence type="ECO:0000256" key="3">
    <source>
        <dbReference type="ARBA" id="ARBA00022475"/>
    </source>
</evidence>
<evidence type="ECO:0000256" key="11">
    <source>
        <dbReference type="ARBA" id="ARBA00022989"/>
    </source>
</evidence>
<dbReference type="PROSITE" id="PS50927">
    <property type="entry name" value="BULB_LECTIN"/>
    <property type="match status" value="1"/>
</dbReference>
<evidence type="ECO:0000259" key="20">
    <source>
        <dbReference type="PROSITE" id="PS50011"/>
    </source>
</evidence>
<feature type="domain" description="Apple" evidence="22">
    <location>
        <begin position="15"/>
        <end position="101"/>
    </location>
</feature>
<feature type="domain" description="Protein kinase" evidence="20">
    <location>
        <begin position="1048"/>
        <end position="1277"/>
    </location>
</feature>
<evidence type="ECO:0000256" key="10">
    <source>
        <dbReference type="ARBA" id="ARBA00022840"/>
    </source>
</evidence>
<dbReference type="InterPro" id="IPR003609">
    <property type="entry name" value="Pan_app"/>
</dbReference>
<dbReference type="PROSITE" id="PS50011">
    <property type="entry name" value="PROTEIN_KINASE_DOM"/>
    <property type="match status" value="2"/>
</dbReference>
<evidence type="ECO:0000256" key="6">
    <source>
        <dbReference type="ARBA" id="ARBA00022692"/>
    </source>
</evidence>
<dbReference type="InterPro" id="IPR000719">
    <property type="entry name" value="Prot_kinase_dom"/>
</dbReference>
<keyword evidence="9" id="KW-0418">Kinase</keyword>
<dbReference type="Pfam" id="PF08276">
    <property type="entry name" value="PAN_2"/>
    <property type="match status" value="2"/>
</dbReference>
<keyword evidence="8" id="KW-0547">Nucleotide-binding</keyword>
<dbReference type="SUPFAM" id="SSF51110">
    <property type="entry name" value="alpha-D-mannose-specific plant lectins"/>
    <property type="match status" value="1"/>
</dbReference>
<dbReference type="SMART" id="SM00220">
    <property type="entry name" value="S_TKc"/>
    <property type="match status" value="1"/>
</dbReference>
<evidence type="ECO:0000256" key="19">
    <source>
        <dbReference type="SAM" id="Phobius"/>
    </source>
</evidence>
<dbReference type="PROSITE" id="PS00108">
    <property type="entry name" value="PROTEIN_KINASE_ST"/>
    <property type="match status" value="1"/>
</dbReference>